<evidence type="ECO:0000313" key="2">
    <source>
        <dbReference type="EMBL" id="MBB5716914.1"/>
    </source>
</evidence>
<feature type="domain" description="SnoaL-like" evidence="1">
    <location>
        <begin position="16"/>
        <end position="122"/>
    </location>
</feature>
<dbReference type="Pfam" id="PF12680">
    <property type="entry name" value="SnoaL_2"/>
    <property type="match status" value="1"/>
</dbReference>
<evidence type="ECO:0000259" key="1">
    <source>
        <dbReference type="Pfam" id="PF12680"/>
    </source>
</evidence>
<dbReference type="InterPro" id="IPR032710">
    <property type="entry name" value="NTF2-like_dom_sf"/>
</dbReference>
<dbReference type="PANTHER" id="PTHR38436:SF1">
    <property type="entry name" value="ESTER CYCLASE"/>
    <property type="match status" value="1"/>
</dbReference>
<dbReference type="GO" id="GO:0030638">
    <property type="term" value="P:polyketide metabolic process"/>
    <property type="evidence" value="ECO:0007669"/>
    <property type="project" value="InterPro"/>
</dbReference>
<dbReference type="SUPFAM" id="SSF54427">
    <property type="entry name" value="NTF2-like"/>
    <property type="match status" value="1"/>
</dbReference>
<comment type="caution">
    <text evidence="2">The sequence shown here is derived from an EMBL/GenBank/DDBJ whole genome shotgun (WGS) entry which is preliminary data.</text>
</comment>
<dbReference type="AlphaFoldDB" id="A0A7W9EW13"/>
<dbReference type="GO" id="GO:0016853">
    <property type="term" value="F:isomerase activity"/>
    <property type="evidence" value="ECO:0007669"/>
    <property type="project" value="UniProtKB-KW"/>
</dbReference>
<keyword evidence="3" id="KW-1185">Reference proteome</keyword>
<proteinExistence type="predicted"/>
<reference evidence="2 3" key="1">
    <citation type="submission" date="2020-08" db="EMBL/GenBank/DDBJ databases">
        <title>Genomic Encyclopedia of Type Strains, Phase IV (KMG-IV): sequencing the most valuable type-strain genomes for metagenomic binning, comparative biology and taxonomic classification.</title>
        <authorList>
            <person name="Goeker M."/>
        </authorList>
    </citation>
    <scope>NUCLEOTIDE SEQUENCE [LARGE SCALE GENOMIC DNA]</scope>
    <source>
        <strain evidence="2 3">DSM 100044</strain>
    </source>
</reference>
<gene>
    <name evidence="2" type="ORF">FHS94_003786</name>
</gene>
<dbReference type="PANTHER" id="PTHR38436">
    <property type="entry name" value="POLYKETIDE CYCLASE SNOAL-LIKE DOMAIN"/>
    <property type="match status" value="1"/>
</dbReference>
<dbReference type="Gene3D" id="3.10.450.50">
    <property type="match status" value="1"/>
</dbReference>
<name>A0A7W9EW13_9SPHN</name>
<protein>
    <submittedName>
        <fullName evidence="2">Ketosteroid isomerase-like protein</fullName>
    </submittedName>
</protein>
<accession>A0A7W9EW13</accession>
<dbReference type="Proteomes" id="UP000546200">
    <property type="component" value="Unassembled WGS sequence"/>
</dbReference>
<dbReference type="InterPro" id="IPR009959">
    <property type="entry name" value="Cyclase_SnoaL-like"/>
</dbReference>
<keyword evidence="2" id="KW-0413">Isomerase</keyword>
<sequence>MPTNEEIIRSLYAVAEASSKDTAKFVSMFSEGGYFYDVPSGMKFYGKEIGDTVDAYASAFPDMHRELYRFYVTGDVVVVELALQGTHEGDLHLAAGSIAPTGKTMDAPCCDVFHLKDGKVTSFHCYNAASVILQQLGVLGNLSAALKH</sequence>
<dbReference type="RefSeq" id="WP_184060597.1">
    <property type="nucleotide sequence ID" value="NZ_JACIJK010000017.1"/>
</dbReference>
<evidence type="ECO:0000313" key="3">
    <source>
        <dbReference type="Proteomes" id="UP000546200"/>
    </source>
</evidence>
<organism evidence="2 3">
    <name type="scientific">Sphingomonas aerophila</name>
    <dbReference type="NCBI Taxonomy" id="1344948"/>
    <lineage>
        <taxon>Bacteria</taxon>
        <taxon>Pseudomonadati</taxon>
        <taxon>Pseudomonadota</taxon>
        <taxon>Alphaproteobacteria</taxon>
        <taxon>Sphingomonadales</taxon>
        <taxon>Sphingomonadaceae</taxon>
        <taxon>Sphingomonas</taxon>
    </lineage>
</organism>
<dbReference type="InterPro" id="IPR037401">
    <property type="entry name" value="SnoaL-like"/>
</dbReference>
<dbReference type="EMBL" id="JACIJK010000017">
    <property type="protein sequence ID" value="MBB5716914.1"/>
    <property type="molecule type" value="Genomic_DNA"/>
</dbReference>